<keyword evidence="1" id="KW-0472">Membrane</keyword>
<name>A0A415JS64_9FIRM</name>
<comment type="caution">
    <text evidence="2">The sequence shown here is derived from an EMBL/GenBank/DDBJ whole genome shotgun (WGS) entry which is preliminary data.</text>
</comment>
<dbReference type="EMBL" id="QRON01000011">
    <property type="protein sequence ID" value="RHL26845.1"/>
    <property type="molecule type" value="Genomic_DNA"/>
</dbReference>
<evidence type="ECO:0000313" key="2">
    <source>
        <dbReference type="EMBL" id="RHL26845.1"/>
    </source>
</evidence>
<dbReference type="RefSeq" id="WP_118370757.1">
    <property type="nucleotide sequence ID" value="NZ_CP143947.1"/>
</dbReference>
<evidence type="ECO:0008006" key="4">
    <source>
        <dbReference type="Google" id="ProtNLM"/>
    </source>
</evidence>
<feature type="transmembrane region" description="Helical" evidence="1">
    <location>
        <begin position="55"/>
        <end position="73"/>
    </location>
</feature>
<keyword evidence="1" id="KW-0812">Transmembrane</keyword>
<keyword evidence="1" id="KW-1133">Transmembrane helix</keyword>
<proteinExistence type="predicted"/>
<evidence type="ECO:0000256" key="1">
    <source>
        <dbReference type="SAM" id="Phobius"/>
    </source>
</evidence>
<sequence>MVNQQLSKDEIKLINKYRNNKIIQWIFLLILMIILSGIMIAYMVKEYMNNFSTDIIWDILFEVLFVYTAVYCINHIRKLYNVNIETLKVEKAIITEKQSMKSKDLINRSRYRYVAAKINNDTDLYAICSQKAYDKTIINKSVGLFFKLVDDTIRVVVL</sequence>
<feature type="transmembrane region" description="Helical" evidence="1">
    <location>
        <begin position="22"/>
        <end position="43"/>
    </location>
</feature>
<accession>A0A415JS64</accession>
<dbReference type="AlphaFoldDB" id="A0A415JS64"/>
<dbReference type="Proteomes" id="UP000283297">
    <property type="component" value="Unassembled WGS sequence"/>
</dbReference>
<evidence type="ECO:0000313" key="3">
    <source>
        <dbReference type="Proteomes" id="UP000283297"/>
    </source>
</evidence>
<protein>
    <recommendedName>
        <fullName evidence="4">DUF304 domain-containing protein</fullName>
    </recommendedName>
</protein>
<organism evidence="2 3">
    <name type="scientific">Agathobacter rectalis</name>
    <dbReference type="NCBI Taxonomy" id="39491"/>
    <lineage>
        <taxon>Bacteria</taxon>
        <taxon>Bacillati</taxon>
        <taxon>Bacillota</taxon>
        <taxon>Clostridia</taxon>
        <taxon>Lachnospirales</taxon>
        <taxon>Lachnospiraceae</taxon>
        <taxon>Agathobacter</taxon>
    </lineage>
</organism>
<gene>
    <name evidence="2" type="ORF">DW028_12905</name>
</gene>
<reference evidence="2 3" key="1">
    <citation type="submission" date="2018-08" db="EMBL/GenBank/DDBJ databases">
        <title>A genome reference for cultivated species of the human gut microbiota.</title>
        <authorList>
            <person name="Zou Y."/>
            <person name="Xue W."/>
            <person name="Luo G."/>
        </authorList>
    </citation>
    <scope>NUCLEOTIDE SEQUENCE [LARGE SCALE GENOMIC DNA]</scope>
    <source>
        <strain evidence="2 3">AF38-24</strain>
    </source>
</reference>